<organism evidence="2 3">
    <name type="scientific">Nitrosomonas communis</name>
    <dbReference type="NCBI Taxonomy" id="44574"/>
    <lineage>
        <taxon>Bacteria</taxon>
        <taxon>Pseudomonadati</taxon>
        <taxon>Pseudomonadota</taxon>
        <taxon>Betaproteobacteria</taxon>
        <taxon>Nitrosomonadales</taxon>
        <taxon>Nitrosomonadaceae</taxon>
        <taxon>Nitrosomonas</taxon>
    </lineage>
</organism>
<name>A0A1I4WRH0_9PROT</name>
<feature type="coiled-coil region" evidence="1">
    <location>
        <begin position="6"/>
        <end position="33"/>
    </location>
</feature>
<evidence type="ECO:0000313" key="3">
    <source>
        <dbReference type="Proteomes" id="UP000183287"/>
    </source>
</evidence>
<sequence>MRLRELRLIARQRQKLISQLAQEKNRLHKVLTEGGVRLGVVVSDLHGQSARAMVKAIIAGQSPHEVLKFASRRLKASREEIFDALQEELTASHYFVLDELIEQHRGNRSTYRPFR</sequence>
<accession>A0A1I4WRH0</accession>
<dbReference type="EMBL" id="FOUB01000117">
    <property type="protein sequence ID" value="SFN16047.1"/>
    <property type="molecule type" value="Genomic_DNA"/>
</dbReference>
<keyword evidence="3" id="KW-1185">Reference proteome</keyword>
<keyword evidence="1" id="KW-0175">Coiled coil</keyword>
<evidence type="ECO:0000256" key="1">
    <source>
        <dbReference type="SAM" id="Coils"/>
    </source>
</evidence>
<protein>
    <recommendedName>
        <fullName evidence="4">Transposase</fullName>
    </recommendedName>
</protein>
<reference evidence="3" key="1">
    <citation type="submission" date="2016-10" db="EMBL/GenBank/DDBJ databases">
        <authorList>
            <person name="Varghese N."/>
            <person name="Submissions S."/>
        </authorList>
    </citation>
    <scope>NUCLEOTIDE SEQUENCE [LARGE SCALE GENOMIC DNA]</scope>
    <source>
        <strain evidence="3">Nm44</strain>
    </source>
</reference>
<dbReference type="AlphaFoldDB" id="A0A1I4WRH0"/>
<evidence type="ECO:0008006" key="4">
    <source>
        <dbReference type="Google" id="ProtNLM"/>
    </source>
</evidence>
<evidence type="ECO:0000313" key="2">
    <source>
        <dbReference type="EMBL" id="SFN16047.1"/>
    </source>
</evidence>
<gene>
    <name evidence="2" type="ORF">SAMN05421863_11176</name>
</gene>
<proteinExistence type="predicted"/>
<dbReference type="Proteomes" id="UP000183287">
    <property type="component" value="Unassembled WGS sequence"/>
</dbReference>